<proteinExistence type="predicted"/>
<feature type="transmembrane region" description="Helical" evidence="2">
    <location>
        <begin position="6"/>
        <end position="27"/>
    </location>
</feature>
<keyword evidence="4" id="KW-1185">Reference proteome</keyword>
<feature type="transmembrane region" description="Helical" evidence="2">
    <location>
        <begin position="34"/>
        <end position="59"/>
    </location>
</feature>
<sequence>MDFGVLEAAVTLGLMKIVCSLLCFPALRGPFNPVGFCCSCLLIFTDLLVTAFLTFLWLAKPWQPHSWASSDVIVPRLLLFLDHTYGAAMLLTAPLIAVDTACRLWWPLESEKWGEGGVHAGDPVPLNSECPQDRSTGASCDSETGAEGAGHGQSGSLMHLPGFLCSLLVWSFCGCSGERDWSAEGRLVGACLQAGGSLSSCLPDLLTVALQTLGSPSRPLATFALSLVLALTMGVLRGGWGQEAPALRRTSAKRTRTPPMQDQWGWRSLRPSAMA</sequence>
<comment type="caution">
    <text evidence="3">The sequence shown here is derived from an EMBL/GenBank/DDBJ whole genome shotgun (WGS) entry which is preliminary data.</text>
</comment>
<gene>
    <name evidence="3" type="ORF">ANANG_G00225900</name>
</gene>
<evidence type="ECO:0000313" key="4">
    <source>
        <dbReference type="Proteomes" id="UP001044222"/>
    </source>
</evidence>
<feature type="region of interest" description="Disordered" evidence="1">
    <location>
        <begin position="246"/>
        <end position="275"/>
    </location>
</feature>
<keyword evidence="2" id="KW-0812">Transmembrane</keyword>
<accession>A0A9D3LX73</accession>
<protein>
    <submittedName>
        <fullName evidence="3">Uncharacterized protein</fullName>
    </submittedName>
</protein>
<keyword evidence="2" id="KW-0472">Membrane</keyword>
<dbReference type="Proteomes" id="UP001044222">
    <property type="component" value="Chromosome 12"/>
</dbReference>
<organism evidence="3 4">
    <name type="scientific">Anguilla anguilla</name>
    <name type="common">European freshwater eel</name>
    <name type="synonym">Muraena anguilla</name>
    <dbReference type="NCBI Taxonomy" id="7936"/>
    <lineage>
        <taxon>Eukaryota</taxon>
        <taxon>Metazoa</taxon>
        <taxon>Chordata</taxon>
        <taxon>Craniata</taxon>
        <taxon>Vertebrata</taxon>
        <taxon>Euteleostomi</taxon>
        <taxon>Actinopterygii</taxon>
        <taxon>Neopterygii</taxon>
        <taxon>Teleostei</taxon>
        <taxon>Anguilliformes</taxon>
        <taxon>Anguillidae</taxon>
        <taxon>Anguilla</taxon>
    </lineage>
</organism>
<reference evidence="3" key="1">
    <citation type="submission" date="2021-01" db="EMBL/GenBank/DDBJ databases">
        <title>A chromosome-scale assembly of European eel, Anguilla anguilla.</title>
        <authorList>
            <person name="Henkel C."/>
            <person name="Jong-Raadsen S.A."/>
            <person name="Dufour S."/>
            <person name="Weltzien F.-A."/>
            <person name="Palstra A.P."/>
            <person name="Pelster B."/>
            <person name="Spaink H.P."/>
            <person name="Van Den Thillart G.E."/>
            <person name="Jansen H."/>
            <person name="Zahm M."/>
            <person name="Klopp C."/>
            <person name="Cedric C."/>
            <person name="Louis A."/>
            <person name="Berthelot C."/>
            <person name="Parey E."/>
            <person name="Roest Crollius H."/>
            <person name="Montfort J."/>
            <person name="Robinson-Rechavi M."/>
            <person name="Bucao C."/>
            <person name="Bouchez O."/>
            <person name="Gislard M."/>
            <person name="Lluch J."/>
            <person name="Milhes M."/>
            <person name="Lampietro C."/>
            <person name="Lopez Roques C."/>
            <person name="Donnadieu C."/>
            <person name="Braasch I."/>
            <person name="Desvignes T."/>
            <person name="Postlethwait J."/>
            <person name="Bobe J."/>
            <person name="Guiguen Y."/>
            <person name="Dirks R."/>
        </authorList>
    </citation>
    <scope>NUCLEOTIDE SEQUENCE</scope>
    <source>
        <strain evidence="3">Tag_6206</strain>
        <tissue evidence="3">Liver</tissue>
    </source>
</reference>
<keyword evidence="2" id="KW-1133">Transmembrane helix</keyword>
<name>A0A9D3LX73_ANGAN</name>
<evidence type="ECO:0000313" key="3">
    <source>
        <dbReference type="EMBL" id="KAG5838654.1"/>
    </source>
</evidence>
<dbReference type="EMBL" id="JAFIRN010000012">
    <property type="protein sequence ID" value="KAG5838654.1"/>
    <property type="molecule type" value="Genomic_DNA"/>
</dbReference>
<evidence type="ECO:0000256" key="1">
    <source>
        <dbReference type="SAM" id="MobiDB-lite"/>
    </source>
</evidence>
<evidence type="ECO:0000256" key="2">
    <source>
        <dbReference type="SAM" id="Phobius"/>
    </source>
</evidence>
<dbReference type="AlphaFoldDB" id="A0A9D3LX73"/>